<organism evidence="2 3">
    <name type="scientific">Boletus reticuloceps</name>
    <dbReference type="NCBI Taxonomy" id="495285"/>
    <lineage>
        <taxon>Eukaryota</taxon>
        <taxon>Fungi</taxon>
        <taxon>Dikarya</taxon>
        <taxon>Basidiomycota</taxon>
        <taxon>Agaricomycotina</taxon>
        <taxon>Agaricomycetes</taxon>
        <taxon>Agaricomycetidae</taxon>
        <taxon>Boletales</taxon>
        <taxon>Boletineae</taxon>
        <taxon>Boletaceae</taxon>
        <taxon>Boletoideae</taxon>
        <taxon>Boletus</taxon>
    </lineage>
</organism>
<evidence type="ECO:0000256" key="1">
    <source>
        <dbReference type="SAM" id="MobiDB-lite"/>
    </source>
</evidence>
<name>A0A8I3A2S8_9AGAM</name>
<evidence type="ECO:0000313" key="3">
    <source>
        <dbReference type="Proteomes" id="UP000683000"/>
    </source>
</evidence>
<dbReference type="OrthoDB" id="2690740at2759"/>
<feature type="compositionally biased region" description="Basic residues" evidence="1">
    <location>
        <begin position="157"/>
        <end position="166"/>
    </location>
</feature>
<keyword evidence="3" id="KW-1185">Reference proteome</keyword>
<feature type="compositionally biased region" description="Acidic residues" evidence="1">
    <location>
        <begin position="88"/>
        <end position="111"/>
    </location>
</feature>
<reference evidence="2" key="1">
    <citation type="submission" date="2021-03" db="EMBL/GenBank/DDBJ databases">
        <title>Evolutionary innovations through gain and loss of genes in the ectomycorrhizal Boletales.</title>
        <authorList>
            <person name="Wu G."/>
            <person name="Miyauchi S."/>
            <person name="Morin E."/>
            <person name="Yang Z.-L."/>
            <person name="Xu J."/>
            <person name="Martin F.M."/>
        </authorList>
    </citation>
    <scope>NUCLEOTIDE SEQUENCE</scope>
    <source>
        <strain evidence="2">BR01</strain>
    </source>
</reference>
<protein>
    <submittedName>
        <fullName evidence="2">Uncharacterized protein</fullName>
    </submittedName>
</protein>
<accession>A0A8I3A2S8</accession>
<dbReference type="EMBL" id="JAGFBS010000062">
    <property type="protein sequence ID" value="KAG6369863.1"/>
    <property type="molecule type" value="Genomic_DNA"/>
</dbReference>
<dbReference type="AlphaFoldDB" id="A0A8I3A2S8"/>
<evidence type="ECO:0000313" key="2">
    <source>
        <dbReference type="EMBL" id="KAG6369863.1"/>
    </source>
</evidence>
<proteinExistence type="predicted"/>
<dbReference type="Proteomes" id="UP000683000">
    <property type="component" value="Unassembled WGS sequence"/>
</dbReference>
<sequence length="516" mass="57836">MRTITVSDPELNLLLELFSSAKPTPLSTALQERLARIAFDATPTSGSNCCVAPRPVKMAEREAAAAAEQDVDMEISEAEEDMDMELSEAEEDVDMELSETEEEEDDDDDDDSHQPSPAQRADWYHRSGSLCHREAEEEEDEEGEDSDRPGPAQRVDRRYRRSRPPCHRNGLPLPPPPVPRWNSRHYVGQSATRSASALLATLALPRFDSELNPGDWTESVRAALKVYNISKDPNISQSAHDLPAIVWRCHSLRSKEVGIEFLVMLSYIQLAFEVERICSETIPHTTVDKLFDARVSCLAFAPKKRTFTEWVSMGKKYVRLATGGSIYILVLLSGLQLRRDVTKASHKTLTTVSEHLIKPQLANQGDRNLIEQNIIPTVAQMRQWLPLKLEIPGHGELDCTDLEQMDDVFGQLKMKALKLPMRSKSAWQACQQVIEDRSLEVFASNQVLLDLALPSASISLSNPSAAPSPAQFASALPKLDDDLDFPVTKIITTYDPMALTNMNNVKLRAKEWLHRM</sequence>
<feature type="region of interest" description="Disordered" evidence="1">
    <location>
        <begin position="88"/>
        <end position="177"/>
    </location>
</feature>
<comment type="caution">
    <text evidence="2">The sequence shown here is derived from an EMBL/GenBank/DDBJ whole genome shotgun (WGS) entry which is preliminary data.</text>
</comment>
<feature type="compositionally biased region" description="Acidic residues" evidence="1">
    <location>
        <begin position="136"/>
        <end position="145"/>
    </location>
</feature>
<gene>
    <name evidence="2" type="ORF">JVT61DRAFT_13424</name>
</gene>